<dbReference type="Proteomes" id="UP000886611">
    <property type="component" value="Unassembled WGS sequence"/>
</dbReference>
<name>A0A8X8BM17_POLSE</name>
<accession>A0A8X8BM17</accession>
<organism evidence="2 3">
    <name type="scientific">Polypterus senegalus</name>
    <name type="common">Senegal bichir</name>
    <dbReference type="NCBI Taxonomy" id="55291"/>
    <lineage>
        <taxon>Eukaryota</taxon>
        <taxon>Metazoa</taxon>
        <taxon>Chordata</taxon>
        <taxon>Craniata</taxon>
        <taxon>Vertebrata</taxon>
        <taxon>Euteleostomi</taxon>
        <taxon>Actinopterygii</taxon>
        <taxon>Polypteriformes</taxon>
        <taxon>Polypteridae</taxon>
        <taxon>Polypterus</taxon>
    </lineage>
</organism>
<feature type="non-terminal residue" evidence="2">
    <location>
        <position position="236"/>
    </location>
</feature>
<proteinExistence type="predicted"/>
<dbReference type="AlphaFoldDB" id="A0A8X8BM17"/>
<evidence type="ECO:0000256" key="1">
    <source>
        <dbReference type="SAM" id="MobiDB-lite"/>
    </source>
</evidence>
<feature type="compositionally biased region" description="Basic and acidic residues" evidence="1">
    <location>
        <begin position="213"/>
        <end position="224"/>
    </location>
</feature>
<comment type="caution">
    <text evidence="2">The sequence shown here is derived from an EMBL/GenBank/DDBJ whole genome shotgun (WGS) entry which is preliminary data.</text>
</comment>
<protein>
    <submittedName>
        <fullName evidence="2">CLCKB protein</fullName>
    </submittedName>
</protein>
<gene>
    <name evidence="2" type="primary">Clcnkb_1</name>
    <name evidence="2" type="ORF">GTO96_0018900</name>
</gene>
<sequence length="236" mass="26351">MDGRPSGDRGRFLTQMGGQMSLLVRRRNGLVPIWCNIIDGPVEGAGSKTGNPTGLHLWTPTPKPPCGYSNWDTTRGTLSPAVWAMELLLLLLLWPGTKLFPRPAGKLVGLSILDPHLGQKIILRTVQDARPSSWALTPGSYSVTTQQFMSRHFFPVMKSWGRNEVVKLLTSSADMEFPVVNSQDAMVLLGSIPRAELLRFLRYHQRRIIGEENTSRQESAEGARPETVGWHRLRQT</sequence>
<keyword evidence="3" id="KW-1185">Reference proteome</keyword>
<dbReference type="InterPro" id="IPR046342">
    <property type="entry name" value="CBS_dom_sf"/>
</dbReference>
<evidence type="ECO:0000313" key="2">
    <source>
        <dbReference type="EMBL" id="KAG2459016.1"/>
    </source>
</evidence>
<dbReference type="Gene3D" id="3.10.580.10">
    <property type="entry name" value="CBS-domain"/>
    <property type="match status" value="1"/>
</dbReference>
<dbReference type="EMBL" id="JAATIS010005477">
    <property type="protein sequence ID" value="KAG2459016.1"/>
    <property type="molecule type" value="Genomic_DNA"/>
</dbReference>
<dbReference type="SUPFAM" id="SSF54631">
    <property type="entry name" value="CBS-domain pair"/>
    <property type="match status" value="1"/>
</dbReference>
<evidence type="ECO:0000313" key="3">
    <source>
        <dbReference type="Proteomes" id="UP000886611"/>
    </source>
</evidence>
<feature type="non-terminal residue" evidence="2">
    <location>
        <position position="1"/>
    </location>
</feature>
<feature type="region of interest" description="Disordered" evidence="1">
    <location>
        <begin position="213"/>
        <end position="236"/>
    </location>
</feature>
<reference evidence="2 3" key="1">
    <citation type="journal article" date="2021" name="Cell">
        <title>Tracing the genetic footprints of vertebrate landing in non-teleost ray-finned fishes.</title>
        <authorList>
            <person name="Bi X."/>
            <person name="Wang K."/>
            <person name="Yang L."/>
            <person name="Pan H."/>
            <person name="Jiang H."/>
            <person name="Wei Q."/>
            <person name="Fang M."/>
            <person name="Yu H."/>
            <person name="Zhu C."/>
            <person name="Cai Y."/>
            <person name="He Y."/>
            <person name="Gan X."/>
            <person name="Zeng H."/>
            <person name="Yu D."/>
            <person name="Zhu Y."/>
            <person name="Jiang H."/>
            <person name="Qiu Q."/>
            <person name="Yang H."/>
            <person name="Zhang Y.E."/>
            <person name="Wang W."/>
            <person name="Zhu M."/>
            <person name="He S."/>
            <person name="Zhang G."/>
        </authorList>
    </citation>
    <scope>NUCLEOTIDE SEQUENCE [LARGE SCALE GENOMIC DNA]</scope>
    <source>
        <strain evidence="2">Bchr_013</strain>
    </source>
</reference>